<name>K2NDE9_TRYCR</name>
<feature type="region of interest" description="Disordered" evidence="1">
    <location>
        <begin position="114"/>
        <end position="167"/>
    </location>
</feature>
<feature type="region of interest" description="Disordered" evidence="1">
    <location>
        <begin position="683"/>
        <end position="704"/>
    </location>
</feature>
<keyword evidence="3" id="KW-1185">Reference proteome</keyword>
<feature type="compositionally biased region" description="Basic and acidic residues" evidence="1">
    <location>
        <begin position="442"/>
        <end position="457"/>
    </location>
</feature>
<evidence type="ECO:0000256" key="1">
    <source>
        <dbReference type="SAM" id="MobiDB-lite"/>
    </source>
</evidence>
<proteinExistence type="predicted"/>
<organism evidence="2 3">
    <name type="scientific">Trypanosoma cruzi marinkellei</name>
    <dbReference type="NCBI Taxonomy" id="85056"/>
    <lineage>
        <taxon>Eukaryota</taxon>
        <taxon>Discoba</taxon>
        <taxon>Euglenozoa</taxon>
        <taxon>Kinetoplastea</taxon>
        <taxon>Metakinetoplastina</taxon>
        <taxon>Trypanosomatida</taxon>
        <taxon>Trypanosomatidae</taxon>
        <taxon>Trypanosoma</taxon>
        <taxon>Schizotrypanum</taxon>
    </lineage>
</organism>
<feature type="region of interest" description="Disordered" evidence="1">
    <location>
        <begin position="440"/>
        <end position="470"/>
    </location>
</feature>
<protein>
    <submittedName>
        <fullName evidence="2">Uncharacterized protein</fullName>
    </submittedName>
</protein>
<feature type="compositionally biased region" description="Basic and acidic residues" evidence="1">
    <location>
        <begin position="142"/>
        <end position="151"/>
    </location>
</feature>
<feature type="region of interest" description="Disordered" evidence="1">
    <location>
        <begin position="182"/>
        <end position="247"/>
    </location>
</feature>
<feature type="compositionally biased region" description="Basic and acidic residues" evidence="1">
    <location>
        <begin position="114"/>
        <end position="134"/>
    </location>
</feature>
<feature type="compositionally biased region" description="Polar residues" evidence="1">
    <location>
        <begin position="683"/>
        <end position="698"/>
    </location>
</feature>
<gene>
    <name evidence="2" type="ORF">MOQ_009240</name>
</gene>
<sequence>MHKMFFQTLLRRCMAWGQWKVVYSSKRGTMGERTLNLTHSQVFSTDMEDGGISNLCSEIASLIQGRKRSNREMRLRESDMERLEDKHVRMGTRLADAMETILAQKERIAELEKRLQQKNHGETKSEKRGKKGGDEDLDDDSDSGRPHRDGNSARNSKAKGKKQETLTAVSRVSAWARGVPSCVSTRAPSTLQSMDSGERGLTRGKRPTYPYVETGKRSHPQAAQEQRRKTEMQEPLKPSPTRPNQLQKQEGVLWKKTKYNNESMETEVSMAKLKGLFNDIAATNASGDQVVGEKARAQARVVAREYAVRQMKANEGEKTPQEEEIAIQKKCDGVVERLRHAHKEAVKTSEEILNQGEDSEAFVQAVINVIAIEQELHRGEQNDISRAVTKTKGKAGTLYDDAMTVEGNAIVDSNVKTSGVVRVFENKLLQHNTGSVLQGIESQHHGNHGKERQKQKEPQAGGSNKAKHGSAWQTAALAGAHDGNVADARLNSLNELYVEHHQALMRFLQLVGNDHAMLRQVLQHETEELARKIETEIRRQGGEVGIHYLFSIDTALLSRLAVLLDGAENSSAMLSARNTRLHTLAFGGLSDTTDTRRDIHSLIESMSPEDVASLLNRQDITVDDIPSWLIELLERGDDEFDPALQEDPAAAEWIQKVLAKVDAVRKKRGKELTGLLRQRRQNLMRSRAEASQRNNMSGDVTDECDSNDSLHRAISAEGTEVLFDCHPSLRRVLSPSLYGHTLLPGKRHSVLRRRSLFEQNVLFAEPYGDVRTEVSKRLLKMQNSSTEDALEGNSALFSVLPPVGLRGLSRRQQTQFQTMQGVSNLLQPRETPRDAAYASENVRRTATRGASRIAMTEVDQSLFTPEEIAGRMMSYRPAFPRHEGTSRIAARMTAACPTFAIPVAAASMPPLSSGTAGNTRGPLQHPQGTLESYVSWVYGVPSELLFPMLRGAAPEESDAVLFLPACAYAEKDGENAAHCIQTSFVRRMLARMELFSSPATVAARRLNAQLQMSMADWRMGVVGRAISPVPRGNPPQQQKKK</sequence>
<reference evidence="2 3" key="1">
    <citation type="journal article" date="2012" name="BMC Genomics">
        <title>Comparative genomic analysis of human infective Trypanosoma cruzi lineages with the bat-restricted subspecies T. cruzi marinkellei.</title>
        <authorList>
            <person name="Franzen O."/>
            <person name="Talavera-Lopez C."/>
            <person name="Ochaya S."/>
            <person name="Butler C.E."/>
            <person name="Messenger L.A."/>
            <person name="Lewis M.D."/>
            <person name="Llewellyn M.S."/>
            <person name="Marinkelle C.J."/>
            <person name="Tyler K.M."/>
            <person name="Miles M.A."/>
            <person name="Andersson B."/>
        </authorList>
    </citation>
    <scope>NUCLEOTIDE SEQUENCE [LARGE SCALE GENOMIC DNA]</scope>
    <source>
        <strain evidence="2 3">B7</strain>
    </source>
</reference>
<dbReference type="OrthoDB" id="273821at2759"/>
<evidence type="ECO:0000313" key="3">
    <source>
        <dbReference type="Proteomes" id="UP000007350"/>
    </source>
</evidence>
<dbReference type="AlphaFoldDB" id="K2NDE9"/>
<accession>K2NDE9</accession>
<dbReference type="Proteomes" id="UP000007350">
    <property type="component" value="Unassembled WGS sequence"/>
</dbReference>
<comment type="caution">
    <text evidence="2">The sequence shown here is derived from an EMBL/GenBank/DDBJ whole genome shotgun (WGS) entry which is preliminary data.</text>
</comment>
<dbReference type="EMBL" id="AHKC01019308">
    <property type="protein sequence ID" value="EKF27047.1"/>
    <property type="molecule type" value="Genomic_DNA"/>
</dbReference>
<feature type="compositionally biased region" description="Basic and acidic residues" evidence="1">
    <location>
        <begin position="225"/>
        <end position="234"/>
    </location>
</feature>
<feature type="compositionally biased region" description="Polar residues" evidence="1">
    <location>
        <begin position="182"/>
        <end position="195"/>
    </location>
</feature>
<evidence type="ECO:0000313" key="2">
    <source>
        <dbReference type="EMBL" id="EKF27047.1"/>
    </source>
</evidence>